<accession>A0ABV0CS06</accession>
<protein>
    <submittedName>
        <fullName evidence="7">BamA/TamA family outer membrane protein</fullName>
    </submittedName>
</protein>
<organism evidence="7 8">
    <name type="scientific">Aurantiacibacter flavus</name>
    <dbReference type="NCBI Taxonomy" id="3145232"/>
    <lineage>
        <taxon>Bacteria</taxon>
        <taxon>Pseudomonadati</taxon>
        <taxon>Pseudomonadota</taxon>
        <taxon>Alphaproteobacteria</taxon>
        <taxon>Sphingomonadales</taxon>
        <taxon>Erythrobacteraceae</taxon>
        <taxon>Aurantiacibacter</taxon>
    </lineage>
</organism>
<evidence type="ECO:0000313" key="8">
    <source>
        <dbReference type="Proteomes" id="UP001484535"/>
    </source>
</evidence>
<feature type="domain" description="Bacterial surface antigen (D15)" evidence="6">
    <location>
        <begin position="443"/>
        <end position="781"/>
    </location>
</feature>
<comment type="caution">
    <text evidence="7">The sequence shown here is derived from an EMBL/GenBank/DDBJ whole genome shotgun (WGS) entry which is preliminary data.</text>
</comment>
<evidence type="ECO:0000313" key="7">
    <source>
        <dbReference type="EMBL" id="MEN7535653.1"/>
    </source>
</evidence>
<keyword evidence="2" id="KW-0812">Transmembrane</keyword>
<dbReference type="EMBL" id="JBDLBR010000001">
    <property type="protein sequence ID" value="MEN7535653.1"/>
    <property type="molecule type" value="Genomic_DNA"/>
</dbReference>
<keyword evidence="8" id="KW-1185">Reference proteome</keyword>
<sequence>MIEDWMICVPNFSYVPGARRKSLVSLAPLLAAAPWLMGTPAHAQDGVVEAQEQTLELPAPPADAEMPEIETIITDDEFADEVPSLDAADDDALYEELESIDEFERRIATQDVEGQTDDEAPLGDPSLADGDTTEEIADAPVRDAELAAPLPPIDSLLSEPFEYAEAEAPRVQGDLRYRVALTGIEEAEAKSETDMSGLFNDLSALEDGDGEAANIAQLRARMAEDAELVRRILASEGWYSADVRSQIDSEGEGDEQQSFIATINTVPGPRYVFSDIVIDAPQTRPEGLIRRELSLELGDPIVAAEVLAAEAKVIVALPEWGYPFAELGQRDLLLDRESGEGIYTLPVDPGPLSVFGGIETSGDLVFDEEHLELLARFKRGELYDNRMVEDLRQALVATSLFSTVTVTPQRGGEPAPDGAEYATLLVEQNAGPPRTIAGSAGYGTGQGFRVEGSWTHRNLFPPEGALIVSGVLGTQEQGASATFRRSNAGRRDRTFALTAQARHTNYDAYEAYTGRIGALWSYSSTSIWQKPFTYAYGGQVLVSNEQDFDLVTRQRLRRTFYVAGLTGQLGIDRSDDLLNPTKGFRVAALVEPEGSLEGNFSPYVRAQLDGSAYFPATDSLVLAGRLRFGTIQGTSRYEVAPSRRFYAGGGGSVRGFGYQDLGPTVMEPNPDYPAPADIEPGTDPEDLPDEFIPRNIGGRSLFEAAAELRYRFGNFGLVAFVDAGQAWEETSPQFTDIRYGVGVGGRYYTNFGPLRFDVAMPIDRRTGESSFAVYVSIGQAF</sequence>
<dbReference type="RefSeq" id="WP_346783116.1">
    <property type="nucleotide sequence ID" value="NZ_JBDLBR010000001.1"/>
</dbReference>
<reference evidence="7 8" key="1">
    <citation type="submission" date="2024-05" db="EMBL/GenBank/DDBJ databases">
        <authorList>
            <person name="Park S."/>
        </authorList>
    </citation>
    <scope>NUCLEOTIDE SEQUENCE [LARGE SCALE GENOMIC DNA]</scope>
    <source>
        <strain evidence="7 8">DGU5</strain>
    </source>
</reference>
<feature type="chain" id="PRO_5047025205" evidence="5">
    <location>
        <begin position="44"/>
        <end position="781"/>
    </location>
</feature>
<dbReference type="Pfam" id="PF01103">
    <property type="entry name" value="Omp85"/>
    <property type="match status" value="1"/>
</dbReference>
<dbReference type="PANTHER" id="PTHR12815">
    <property type="entry name" value="SORTING AND ASSEMBLY MACHINERY SAMM50 PROTEIN FAMILY MEMBER"/>
    <property type="match status" value="1"/>
</dbReference>
<name>A0ABV0CS06_9SPHN</name>
<keyword evidence="3" id="KW-0472">Membrane</keyword>
<evidence type="ECO:0000256" key="3">
    <source>
        <dbReference type="ARBA" id="ARBA00023136"/>
    </source>
</evidence>
<evidence type="ECO:0000259" key="6">
    <source>
        <dbReference type="Pfam" id="PF01103"/>
    </source>
</evidence>
<evidence type="ECO:0000256" key="2">
    <source>
        <dbReference type="ARBA" id="ARBA00022452"/>
    </source>
</evidence>
<feature type="signal peptide" evidence="5">
    <location>
        <begin position="1"/>
        <end position="43"/>
    </location>
</feature>
<evidence type="ECO:0000256" key="4">
    <source>
        <dbReference type="SAM" id="MobiDB-lite"/>
    </source>
</evidence>
<evidence type="ECO:0000256" key="1">
    <source>
        <dbReference type="ARBA" id="ARBA00004370"/>
    </source>
</evidence>
<keyword evidence="2" id="KW-1134">Transmembrane beta strand</keyword>
<dbReference type="InterPro" id="IPR000184">
    <property type="entry name" value="Bac_surfAg_D15"/>
</dbReference>
<comment type="subcellular location">
    <subcellularLocation>
        <location evidence="1">Membrane</location>
    </subcellularLocation>
</comment>
<proteinExistence type="predicted"/>
<dbReference type="Proteomes" id="UP001484535">
    <property type="component" value="Unassembled WGS sequence"/>
</dbReference>
<dbReference type="Gene3D" id="3.10.20.310">
    <property type="entry name" value="membrane protein fhac"/>
    <property type="match status" value="1"/>
</dbReference>
<evidence type="ECO:0000256" key="5">
    <source>
        <dbReference type="SAM" id="SignalP"/>
    </source>
</evidence>
<gene>
    <name evidence="7" type="ORF">ABDJ38_00515</name>
</gene>
<dbReference type="InterPro" id="IPR039910">
    <property type="entry name" value="D15-like"/>
</dbReference>
<dbReference type="Gene3D" id="2.40.160.50">
    <property type="entry name" value="membrane protein fhac: a member of the omp85/tpsb transporter family"/>
    <property type="match status" value="1"/>
</dbReference>
<feature type="region of interest" description="Disordered" evidence="4">
    <location>
        <begin position="111"/>
        <end position="132"/>
    </location>
</feature>
<dbReference type="PANTHER" id="PTHR12815:SF42">
    <property type="entry name" value="BACTERIAL SURFACE ANTIGEN (D15) DOMAIN-CONTAINING PROTEIN"/>
    <property type="match status" value="1"/>
</dbReference>
<keyword evidence="5" id="KW-0732">Signal</keyword>